<dbReference type="InterPro" id="IPR036397">
    <property type="entry name" value="RNaseH_sf"/>
</dbReference>
<dbReference type="Proteomes" id="UP000230564">
    <property type="component" value="Unassembled WGS sequence"/>
</dbReference>
<dbReference type="Gene3D" id="3.30.420.10">
    <property type="entry name" value="Ribonuclease H-like superfamily/Ribonuclease H"/>
    <property type="match status" value="1"/>
</dbReference>
<protein>
    <recommendedName>
        <fullName evidence="1">Integrase catalytic domain-containing protein</fullName>
    </recommendedName>
</protein>
<evidence type="ECO:0000259" key="1">
    <source>
        <dbReference type="PROSITE" id="PS50994"/>
    </source>
</evidence>
<evidence type="ECO:0000313" key="3">
    <source>
        <dbReference type="Proteomes" id="UP000230564"/>
    </source>
</evidence>
<dbReference type="SUPFAM" id="SSF53098">
    <property type="entry name" value="Ribonuclease H-like"/>
    <property type="match status" value="1"/>
</dbReference>
<dbReference type="PROSITE" id="PS50994">
    <property type="entry name" value="INTEGRASE"/>
    <property type="match status" value="1"/>
</dbReference>
<reference evidence="2 3" key="1">
    <citation type="submission" date="2017-09" db="EMBL/GenBank/DDBJ databases">
        <title>Depth-based differentiation of microbial function through sediment-hosted aquifers and enrichment of novel symbionts in the deep terrestrial subsurface.</title>
        <authorList>
            <person name="Probst A.J."/>
            <person name="Ladd B."/>
            <person name="Jarett J.K."/>
            <person name="Geller-Mcgrath D.E."/>
            <person name="Sieber C.M."/>
            <person name="Emerson J.B."/>
            <person name="Anantharaman K."/>
            <person name="Thomas B.C."/>
            <person name="Malmstrom R."/>
            <person name="Stieglmeier M."/>
            <person name="Klingl A."/>
            <person name="Woyke T."/>
            <person name="Ryan C.M."/>
            <person name="Banfield J.F."/>
        </authorList>
    </citation>
    <scope>NUCLEOTIDE SEQUENCE [LARGE SCALE GENOMIC DNA]</scope>
    <source>
        <strain evidence="2">CG11_big_fil_rev_8_21_14_0_20_36_20</strain>
    </source>
</reference>
<dbReference type="PANTHER" id="PTHR47515:SF2">
    <property type="entry name" value="INTEGRASE CORE DOMAIN PROTEIN"/>
    <property type="match status" value="1"/>
</dbReference>
<dbReference type="GO" id="GO:0015074">
    <property type="term" value="P:DNA integration"/>
    <property type="evidence" value="ECO:0007669"/>
    <property type="project" value="InterPro"/>
</dbReference>
<dbReference type="PANTHER" id="PTHR47515">
    <property type="entry name" value="LOW CALCIUM RESPONSE LOCUS PROTEIN T"/>
    <property type="match status" value="1"/>
</dbReference>
<dbReference type="EMBL" id="PCWQ01000019">
    <property type="protein sequence ID" value="PIR06170.1"/>
    <property type="molecule type" value="Genomic_DNA"/>
</dbReference>
<evidence type="ECO:0000313" key="2">
    <source>
        <dbReference type="EMBL" id="PIR06170.1"/>
    </source>
</evidence>
<proteinExistence type="predicted"/>
<organism evidence="2 3">
    <name type="scientific">Candidatus Komeilibacteria bacterium CG11_big_fil_rev_8_21_14_0_20_36_20</name>
    <dbReference type="NCBI Taxonomy" id="1974477"/>
    <lineage>
        <taxon>Bacteria</taxon>
        <taxon>Candidatus Komeiliibacteriota</taxon>
    </lineage>
</organism>
<dbReference type="InterPro" id="IPR012337">
    <property type="entry name" value="RNaseH-like_sf"/>
</dbReference>
<dbReference type="InterPro" id="IPR001584">
    <property type="entry name" value="Integrase_cat-core"/>
</dbReference>
<dbReference type="Pfam" id="PF13683">
    <property type="entry name" value="rve_3"/>
    <property type="match status" value="1"/>
</dbReference>
<feature type="non-terminal residue" evidence="2">
    <location>
        <position position="342"/>
    </location>
</feature>
<accession>A0A2H0NB94</accession>
<gene>
    <name evidence="2" type="ORF">COV55_04640</name>
</gene>
<feature type="domain" description="Integrase catalytic" evidence="1">
    <location>
        <begin position="167"/>
        <end position="331"/>
    </location>
</feature>
<sequence length="342" mass="40198">MRQFNKFKDTKGFITIWERVIRFRYMITEQAKERCRILAFWERHGTEATEEAFMVSRRTLFRWQKKLKEKNGQLEGLNALSQASNKRRKRNVEENILKKIIELRTLHPRLGKEKIHALLKYEGSVSTVGRIISDLKEKKLLPSGKKFSMHANTGRLVERKIKKTKKKLRRPKGYRVLEVDTVIRFIDGVKRYILTATDTEKHTAFAACYTNHGSNSASDFLKKCVAVLPNCPKAVQTDNGSEFALHFDQACNSLSLERFHTYPRSPKMNAHVERFNRTLDEEFLKYHRALLRDDVVVFNDALVDWLLWYNGERPHHSLSLLSPFQYIFNSLSATECQMWWTN</sequence>
<comment type="caution">
    <text evidence="2">The sequence shown here is derived from an EMBL/GenBank/DDBJ whole genome shotgun (WGS) entry which is preliminary data.</text>
</comment>
<dbReference type="GO" id="GO:0003676">
    <property type="term" value="F:nucleic acid binding"/>
    <property type="evidence" value="ECO:0007669"/>
    <property type="project" value="InterPro"/>
</dbReference>
<name>A0A2H0NB94_9BACT</name>
<dbReference type="AlphaFoldDB" id="A0A2H0NB94"/>